<dbReference type="NCBIfam" id="TIGR02516">
    <property type="entry name" value="type_III_yscC"/>
    <property type="match status" value="1"/>
</dbReference>
<accession>A0A379WUD0</accession>
<evidence type="ECO:0000256" key="6">
    <source>
        <dbReference type="ARBA" id="ARBA00023010"/>
    </source>
</evidence>
<evidence type="ECO:0000313" key="13">
    <source>
        <dbReference type="EMBL" id="SUH37725.1"/>
    </source>
</evidence>
<dbReference type="PRINTS" id="PR01337">
    <property type="entry name" value="TYPE3OMGPROT"/>
</dbReference>
<evidence type="ECO:0000256" key="9">
    <source>
        <dbReference type="HAMAP-Rule" id="MF_02219"/>
    </source>
</evidence>
<dbReference type="InterPro" id="IPR005644">
    <property type="entry name" value="NolW-like"/>
</dbReference>
<evidence type="ECO:0000256" key="5">
    <source>
        <dbReference type="ARBA" id="ARBA00022927"/>
    </source>
</evidence>
<evidence type="ECO:0000256" key="10">
    <source>
        <dbReference type="RuleBase" id="RU004004"/>
    </source>
</evidence>
<keyword evidence="7 9" id="KW-0472">Membrane</keyword>
<reference evidence="13 14" key="1">
    <citation type="submission" date="2018-06" db="EMBL/GenBank/DDBJ databases">
        <authorList>
            <consortium name="Pathogen Informatics"/>
            <person name="Doyle S."/>
        </authorList>
    </citation>
    <scope>NUCLEOTIDE SEQUENCE [LARGE SCALE GENOMIC DNA]</scope>
    <source>
        <strain evidence="13 14">NCTC8261</strain>
    </source>
</reference>
<dbReference type="GO" id="GO:0030257">
    <property type="term" value="C:type III protein secretion system complex"/>
    <property type="evidence" value="ECO:0007669"/>
    <property type="project" value="UniProtKB-UniRule"/>
</dbReference>
<dbReference type="PROSITE" id="PS00875">
    <property type="entry name" value="T2SP_D"/>
    <property type="match status" value="1"/>
</dbReference>
<dbReference type="InterPro" id="IPR003522">
    <property type="entry name" value="T3SS_OM_pore_YscC"/>
</dbReference>
<proteinExistence type="inferred from homology"/>
<sequence length="625" mass="68219">MLAVLKGIPLIQDIKAEGNSRSWIMTIDGHPARGEIFSEAFSISLFLNDLESLPKPCLAYVTLLLAAHPDVHDYAIQLTADGGWLNGYYTTSSSSELIAIEIEKHLALTCILKNVIRNHHKLYSGGYKMVVNKRLILILLFILNTAKSDELSWKGNDFTLYARQMPLAEVLHLLSENYDTAITISPLITATFSGKIPPGPPVDILNNLAAQYDLLTWFDGSMLYVYPASLLKHQVITFNILSTGRFIHYLRSQNILSSPGCEVKEITGTRAVEVSGVPSCLTRISQLASVLDNALIKRKDSAVSVSIYTLKYATAMDTQYQYRDQSVVVPGVVSVLREMSKTSVPASSTTNGSPATQALPMFAADPRQNAVIVRDYAANMAGYRKLITELDQRQQMIEISVKIIDVNAGDINQLGIDWGTAVSLGGKKIAFNTGLNDGGASGFSTVISDTSNFMVRLNALEKSSQAYVLSQPSVVTLNNIQAVLDKNITFYTKLQGEKVAKLESITTGSLLRVTPRLLNDNGTQKIMLNLNIQDGQQSDTQSETDPLPEVQNSEIASQATLLAGQSLLLGGFKQGKQIHSQNKIPLLGDIPVVGHLFRNDTTQVHSVIRLFLIKASVVNNGISHG</sequence>
<keyword evidence="6 9" id="KW-0811">Translocation</keyword>
<dbReference type="AlphaFoldDB" id="A0A379WUD0"/>
<dbReference type="Gene3D" id="3.30.1370.120">
    <property type="match status" value="2"/>
</dbReference>
<comment type="function">
    <text evidence="9">Component of the type III secretion system (T3SS), also called injectisome, which is used to inject bacterial effector proteins into eukaryotic host cells. Forms a ring-shaped multimeric structure with an apparent central pore in the outer membrane.</text>
</comment>
<evidence type="ECO:0000256" key="1">
    <source>
        <dbReference type="ARBA" id="ARBA00004442"/>
    </source>
</evidence>
<dbReference type="GO" id="GO:0009279">
    <property type="term" value="C:cell outer membrane"/>
    <property type="evidence" value="ECO:0007669"/>
    <property type="project" value="UniProtKB-SubCell"/>
</dbReference>
<protein>
    <recommendedName>
        <fullName evidence="9">Type 3 secretion system secretin</fullName>
        <shortName evidence="9">T3SS secretin</shortName>
    </recommendedName>
</protein>
<dbReference type="Proteomes" id="UP000254712">
    <property type="component" value="Unassembled WGS sequence"/>
</dbReference>
<comment type="subunit">
    <text evidence="9">The core secretion machinery of the T3SS is composed of approximately 20 different proteins, including cytoplasmic components, a base, an export apparatus and a needle. This subunit is part of the base, which anchors the injectisome in the bacterial cell envelope. Forms a stable homooligomeric complex.</text>
</comment>
<dbReference type="NCBIfam" id="NF011873">
    <property type="entry name" value="PRK15346.1"/>
    <property type="match status" value="1"/>
</dbReference>
<evidence type="ECO:0000256" key="7">
    <source>
        <dbReference type="ARBA" id="ARBA00023136"/>
    </source>
</evidence>
<dbReference type="GO" id="GO:0030254">
    <property type="term" value="P:protein secretion by the type III secretion system"/>
    <property type="evidence" value="ECO:0007669"/>
    <property type="project" value="UniProtKB-UniRule"/>
</dbReference>
<comment type="similarity">
    <text evidence="2 9">Belongs to the bacterial secretin family. T3SS SctC subfamily.</text>
</comment>
<dbReference type="HAMAP" id="MF_02219">
    <property type="entry name" value="Type_III_secretin"/>
    <property type="match status" value="1"/>
</dbReference>
<evidence type="ECO:0000256" key="8">
    <source>
        <dbReference type="ARBA" id="ARBA00023237"/>
    </source>
</evidence>
<evidence type="ECO:0000313" key="14">
    <source>
        <dbReference type="Proteomes" id="UP000254712"/>
    </source>
</evidence>
<organism evidence="13 14">
    <name type="scientific">Salmonella enterica I</name>
    <dbReference type="NCBI Taxonomy" id="59201"/>
    <lineage>
        <taxon>Bacteria</taxon>
        <taxon>Pseudomonadati</taxon>
        <taxon>Pseudomonadota</taxon>
        <taxon>Gammaproteobacteria</taxon>
        <taxon>Enterobacterales</taxon>
        <taxon>Enterobacteriaceae</taxon>
        <taxon>Salmonella</taxon>
    </lineage>
</organism>
<dbReference type="Pfam" id="PF00263">
    <property type="entry name" value="Secretin"/>
    <property type="match status" value="1"/>
</dbReference>
<gene>
    <name evidence="13" type="primary">spiC</name>
    <name evidence="9" type="synonym">sctC</name>
    <name evidence="13" type="ORF">NCTC8261_04027</name>
</gene>
<dbReference type="InterPro" id="IPR038591">
    <property type="entry name" value="NolW-like_sf"/>
</dbReference>
<feature type="domain" description="Type II/III secretion system secretin-like" evidence="11">
    <location>
        <begin position="459"/>
        <end position="618"/>
    </location>
</feature>
<dbReference type="PANTHER" id="PTHR30332:SF4">
    <property type="entry name" value="TYPE 3 SECRETION SYSTEM SECRETIN"/>
    <property type="match status" value="1"/>
</dbReference>
<dbReference type="PANTHER" id="PTHR30332">
    <property type="entry name" value="PROBABLE GENERAL SECRETION PATHWAY PROTEIN D"/>
    <property type="match status" value="1"/>
</dbReference>
<feature type="domain" description="NolW-like" evidence="12">
    <location>
        <begin position="306"/>
        <end position="395"/>
    </location>
</feature>
<name>A0A379WUD0_SALET</name>
<evidence type="ECO:0000259" key="12">
    <source>
        <dbReference type="Pfam" id="PF03958"/>
    </source>
</evidence>
<dbReference type="InterPro" id="IPR004845">
    <property type="entry name" value="T2SS_GspD_CS"/>
</dbReference>
<keyword evidence="8 9" id="KW-0998">Cell outer membrane</keyword>
<comment type="subcellular location">
    <subcellularLocation>
        <location evidence="1 9 10">Cell outer membrane</location>
    </subcellularLocation>
</comment>
<dbReference type="GO" id="GO:0015627">
    <property type="term" value="C:type II protein secretion system complex"/>
    <property type="evidence" value="ECO:0007669"/>
    <property type="project" value="TreeGrafter"/>
</dbReference>
<dbReference type="InterPro" id="IPR050810">
    <property type="entry name" value="Bact_Secretion_Sys_Channel"/>
</dbReference>
<dbReference type="InterPro" id="IPR004846">
    <property type="entry name" value="T2SS/T3SS_dom"/>
</dbReference>
<keyword evidence="5 9" id="KW-0653">Protein transport</keyword>
<dbReference type="Pfam" id="PF03958">
    <property type="entry name" value="Secretin_N"/>
    <property type="match status" value="1"/>
</dbReference>
<dbReference type="NCBIfam" id="NF011895">
    <property type="entry name" value="PRK15368.1"/>
    <property type="match status" value="1"/>
</dbReference>
<keyword evidence="3 9" id="KW-0813">Transport</keyword>
<dbReference type="EMBL" id="UGXT01000002">
    <property type="protein sequence ID" value="SUH37725.1"/>
    <property type="molecule type" value="Genomic_DNA"/>
</dbReference>
<evidence type="ECO:0000259" key="11">
    <source>
        <dbReference type="Pfam" id="PF00263"/>
    </source>
</evidence>
<evidence type="ECO:0000256" key="3">
    <source>
        <dbReference type="ARBA" id="ARBA00022448"/>
    </source>
</evidence>
<dbReference type="Gene3D" id="3.55.50.30">
    <property type="match status" value="1"/>
</dbReference>
<dbReference type="InterPro" id="IPR058101">
    <property type="entry name" value="SipC"/>
</dbReference>
<evidence type="ECO:0000256" key="2">
    <source>
        <dbReference type="ARBA" id="ARBA00007032"/>
    </source>
</evidence>
<evidence type="ECO:0000256" key="4">
    <source>
        <dbReference type="ARBA" id="ARBA00022729"/>
    </source>
</evidence>
<keyword evidence="4 9" id="KW-0732">Signal</keyword>